<organism evidence="1 2">
    <name type="scientific">Caldanaerovirga acetigignens</name>
    <dbReference type="NCBI Taxonomy" id="447595"/>
    <lineage>
        <taxon>Bacteria</taxon>
        <taxon>Bacillati</taxon>
        <taxon>Bacillota</taxon>
        <taxon>Clostridia</taxon>
        <taxon>Thermosediminibacterales</taxon>
        <taxon>Thermosediminibacteraceae</taxon>
        <taxon>Caldanaerovirga</taxon>
    </lineage>
</organism>
<dbReference type="RefSeq" id="WP_073256475.1">
    <property type="nucleotide sequence ID" value="NZ_FRCR01000007.1"/>
</dbReference>
<dbReference type="AlphaFoldDB" id="A0A1M7JSA8"/>
<keyword evidence="2" id="KW-1185">Reference proteome</keyword>
<dbReference type="OrthoDB" id="1680763at2"/>
<gene>
    <name evidence="1" type="ORF">SAMN05660826_01319</name>
</gene>
<name>A0A1M7JSA8_9FIRM</name>
<reference evidence="2" key="1">
    <citation type="submission" date="2016-11" db="EMBL/GenBank/DDBJ databases">
        <authorList>
            <person name="Varghese N."/>
            <person name="Submissions S."/>
        </authorList>
    </citation>
    <scope>NUCLEOTIDE SEQUENCE [LARGE SCALE GENOMIC DNA]</scope>
    <source>
        <strain evidence="2">DSM 18802</strain>
    </source>
</reference>
<sequence length="158" mass="18261">MEFSIELFASRAIYIADYHEISLAITVNDKLIEESLSKDAFNFYGVILGGKRVTATGRKILYTYKDLVEIFEAKPARPFNLIYLDPGDEIKLTVDTNLYLDPGIMAQDLIMRIFLGNRSQEIPLNRPDVKIDWPRRGFFVVDMSEYVKTMYSERTFAL</sequence>
<evidence type="ECO:0000313" key="1">
    <source>
        <dbReference type="EMBL" id="SHM55785.1"/>
    </source>
</evidence>
<accession>A0A1M7JSA8</accession>
<evidence type="ECO:0000313" key="2">
    <source>
        <dbReference type="Proteomes" id="UP000184375"/>
    </source>
</evidence>
<dbReference type="Proteomes" id="UP000184375">
    <property type="component" value="Unassembled WGS sequence"/>
</dbReference>
<proteinExistence type="predicted"/>
<dbReference type="EMBL" id="FRCR01000007">
    <property type="protein sequence ID" value="SHM55785.1"/>
    <property type="molecule type" value="Genomic_DNA"/>
</dbReference>
<protein>
    <submittedName>
        <fullName evidence="1">Uncharacterized protein</fullName>
    </submittedName>
</protein>